<name>A0ACB8T5Y6_9AGAM</name>
<protein>
    <submittedName>
        <fullName evidence="1">Uncharacterized protein</fullName>
    </submittedName>
</protein>
<accession>A0ACB8T5Y6</accession>
<dbReference type="Proteomes" id="UP000814140">
    <property type="component" value="Unassembled WGS sequence"/>
</dbReference>
<comment type="caution">
    <text evidence="1">The sequence shown here is derived from an EMBL/GenBank/DDBJ whole genome shotgun (WGS) entry which is preliminary data.</text>
</comment>
<gene>
    <name evidence="1" type="ORF">BV25DRAFT_383080</name>
</gene>
<keyword evidence="2" id="KW-1185">Reference proteome</keyword>
<reference evidence="1" key="2">
    <citation type="journal article" date="2022" name="New Phytol.">
        <title>Evolutionary transition to the ectomycorrhizal habit in the genomes of a hyperdiverse lineage of mushroom-forming fungi.</title>
        <authorList>
            <person name="Looney B."/>
            <person name="Miyauchi S."/>
            <person name="Morin E."/>
            <person name="Drula E."/>
            <person name="Courty P.E."/>
            <person name="Kohler A."/>
            <person name="Kuo A."/>
            <person name="LaButti K."/>
            <person name="Pangilinan J."/>
            <person name="Lipzen A."/>
            <person name="Riley R."/>
            <person name="Andreopoulos W."/>
            <person name="He G."/>
            <person name="Johnson J."/>
            <person name="Nolan M."/>
            <person name="Tritt A."/>
            <person name="Barry K.W."/>
            <person name="Grigoriev I.V."/>
            <person name="Nagy L.G."/>
            <person name="Hibbett D."/>
            <person name="Henrissat B."/>
            <person name="Matheny P.B."/>
            <person name="Labbe J."/>
            <person name="Martin F.M."/>
        </authorList>
    </citation>
    <scope>NUCLEOTIDE SEQUENCE</scope>
    <source>
        <strain evidence="1">HHB10654</strain>
    </source>
</reference>
<evidence type="ECO:0000313" key="1">
    <source>
        <dbReference type="EMBL" id="KAI0063533.1"/>
    </source>
</evidence>
<dbReference type="EMBL" id="MU277202">
    <property type="protein sequence ID" value="KAI0063533.1"/>
    <property type="molecule type" value="Genomic_DNA"/>
</dbReference>
<proteinExistence type="predicted"/>
<reference evidence="1" key="1">
    <citation type="submission" date="2021-03" db="EMBL/GenBank/DDBJ databases">
        <authorList>
            <consortium name="DOE Joint Genome Institute"/>
            <person name="Ahrendt S."/>
            <person name="Looney B.P."/>
            <person name="Miyauchi S."/>
            <person name="Morin E."/>
            <person name="Drula E."/>
            <person name="Courty P.E."/>
            <person name="Chicoki N."/>
            <person name="Fauchery L."/>
            <person name="Kohler A."/>
            <person name="Kuo A."/>
            <person name="Labutti K."/>
            <person name="Pangilinan J."/>
            <person name="Lipzen A."/>
            <person name="Riley R."/>
            <person name="Andreopoulos W."/>
            <person name="He G."/>
            <person name="Johnson J."/>
            <person name="Barry K.W."/>
            <person name="Grigoriev I.V."/>
            <person name="Nagy L."/>
            <person name="Hibbett D."/>
            <person name="Henrissat B."/>
            <person name="Matheny P.B."/>
            <person name="Labbe J."/>
            <person name="Martin F."/>
        </authorList>
    </citation>
    <scope>NUCLEOTIDE SEQUENCE</scope>
    <source>
        <strain evidence="1">HHB10654</strain>
    </source>
</reference>
<evidence type="ECO:0000313" key="2">
    <source>
        <dbReference type="Proteomes" id="UP000814140"/>
    </source>
</evidence>
<organism evidence="1 2">
    <name type="scientific">Artomyces pyxidatus</name>
    <dbReference type="NCBI Taxonomy" id="48021"/>
    <lineage>
        <taxon>Eukaryota</taxon>
        <taxon>Fungi</taxon>
        <taxon>Dikarya</taxon>
        <taxon>Basidiomycota</taxon>
        <taxon>Agaricomycotina</taxon>
        <taxon>Agaricomycetes</taxon>
        <taxon>Russulales</taxon>
        <taxon>Auriscalpiaceae</taxon>
        <taxon>Artomyces</taxon>
    </lineage>
</organism>
<sequence>MLVLEPQDASANDVLRLLWSNFPLQQPDALIVGGCGGFTPNSCGDWPLTFNQLDGVQEVQVTKWTETFCEALSLTSRPNDNYWLSDVESIRELNVGESRCVFLPALSSLTLTDGPIPLDFPVWLKAREQAGYQLTNLCMRNTVWKDDAGEELAGLESLKKFEELREVVGEHVMKLECTISEEEVSS</sequence>